<feature type="compositionally biased region" description="Basic residues" evidence="1">
    <location>
        <begin position="89"/>
        <end position="109"/>
    </location>
</feature>
<feature type="compositionally biased region" description="Basic and acidic residues" evidence="1">
    <location>
        <begin position="37"/>
        <end position="53"/>
    </location>
</feature>
<feature type="region of interest" description="Disordered" evidence="1">
    <location>
        <begin position="1"/>
        <end position="146"/>
    </location>
</feature>
<comment type="caution">
    <text evidence="2">The sequence shown here is derived from an EMBL/GenBank/DDBJ whole genome shotgun (WGS) entry which is preliminary data.</text>
</comment>
<protein>
    <submittedName>
        <fullName evidence="2">Uncharacterized protein</fullName>
    </submittedName>
</protein>
<name>A0AAV7XB92_9NEOP</name>
<accession>A0AAV7XB92</accession>
<dbReference type="EMBL" id="JAPTSV010000013">
    <property type="protein sequence ID" value="KAJ1521632.1"/>
    <property type="molecule type" value="Genomic_DNA"/>
</dbReference>
<proteinExistence type="predicted"/>
<keyword evidence="3" id="KW-1185">Reference proteome</keyword>
<evidence type="ECO:0000313" key="3">
    <source>
        <dbReference type="Proteomes" id="UP001075354"/>
    </source>
</evidence>
<organism evidence="2 3">
    <name type="scientific">Megalurothrips usitatus</name>
    <name type="common">bean blossom thrips</name>
    <dbReference type="NCBI Taxonomy" id="439358"/>
    <lineage>
        <taxon>Eukaryota</taxon>
        <taxon>Metazoa</taxon>
        <taxon>Ecdysozoa</taxon>
        <taxon>Arthropoda</taxon>
        <taxon>Hexapoda</taxon>
        <taxon>Insecta</taxon>
        <taxon>Pterygota</taxon>
        <taxon>Neoptera</taxon>
        <taxon>Paraneoptera</taxon>
        <taxon>Thysanoptera</taxon>
        <taxon>Terebrantia</taxon>
        <taxon>Thripoidea</taxon>
        <taxon>Thripidae</taxon>
        <taxon>Megalurothrips</taxon>
    </lineage>
</organism>
<sequence>MRRGRGAAALPHHLPGRAHQQGVLQGRHLVHRRRPRVHEADVRRRGHHQRADVRPVPGAVLVLRQARQPQGRLPRLLPDARVPGGERHRGQRRGRPRRPRQARRRRVRRLPLPAAVLLEDGVVADANPRGPRRLRWGPPGDRPVQD</sequence>
<evidence type="ECO:0000256" key="1">
    <source>
        <dbReference type="SAM" id="MobiDB-lite"/>
    </source>
</evidence>
<dbReference type="AlphaFoldDB" id="A0AAV7XB92"/>
<dbReference type="Proteomes" id="UP001075354">
    <property type="component" value="Chromosome 13"/>
</dbReference>
<reference evidence="2" key="1">
    <citation type="submission" date="2022-12" db="EMBL/GenBank/DDBJ databases">
        <title>Chromosome-level genome assembly of the bean flower thrips Megalurothrips usitatus.</title>
        <authorList>
            <person name="Ma L."/>
            <person name="Liu Q."/>
            <person name="Li H."/>
            <person name="Cai W."/>
        </authorList>
    </citation>
    <scope>NUCLEOTIDE SEQUENCE</scope>
    <source>
        <strain evidence="2">Cailab_2022a</strain>
    </source>
</reference>
<evidence type="ECO:0000313" key="2">
    <source>
        <dbReference type="EMBL" id="KAJ1521632.1"/>
    </source>
</evidence>
<gene>
    <name evidence="2" type="ORF">ONE63_003279</name>
</gene>